<proteinExistence type="predicted"/>
<sequence>MKIIQSLPFLFAWLSAALADIEFTDPPAGAIIQGNHVITAHWKDSGRDPRLSDLTKYDLYLCAGGDKSGTYEEVAVLMSSISFARGNSVSFQVDPEVGGSEDNAYFLKMVSMGPNSVVTNFSKRFTLQGMTGSFSSRVQSGILSITDTDGPGNKDGTKHIDLRKRQNTGQYTVAYEYQTGLTRYAPMAKKPGTTITAKTASRQYPTSSYSLATTYLSAATIVTTLSASETYSTSSIENTASAAGQPTATSDSDKKMKRWLERWQD</sequence>
<gene>
    <name evidence="6" type="ORF">ASPZODRAFT_126321</name>
</gene>
<protein>
    <submittedName>
        <fullName evidence="6">Uncharacterized protein</fullName>
    </submittedName>
</protein>
<feature type="region of interest" description="Disordered" evidence="2">
    <location>
        <begin position="235"/>
        <end position="256"/>
    </location>
</feature>
<dbReference type="GO" id="GO:0031505">
    <property type="term" value="P:fungal-type cell wall organization"/>
    <property type="evidence" value="ECO:0007669"/>
    <property type="project" value="TreeGrafter"/>
</dbReference>
<dbReference type="OrthoDB" id="2432613at2759"/>
<dbReference type="EMBL" id="KV878336">
    <property type="protein sequence ID" value="OJJ50456.1"/>
    <property type="molecule type" value="Genomic_DNA"/>
</dbReference>
<feature type="chain" id="PRO_5012476738" evidence="3">
    <location>
        <begin position="20"/>
        <end position="265"/>
    </location>
</feature>
<feature type="domain" description="Yeast cell wall synthesis Kre9/Knh1-like N-terminal" evidence="5">
    <location>
        <begin position="26"/>
        <end position="127"/>
    </location>
</feature>
<dbReference type="Pfam" id="PF10342">
    <property type="entry name" value="Kre9_KNH"/>
    <property type="match status" value="1"/>
</dbReference>
<accession>A0A1L9STJ6</accession>
<keyword evidence="7" id="KW-1185">Reference proteome</keyword>
<feature type="domain" description="Yeast cell wall synthesis Kre9/Knh1 C-terminal" evidence="4">
    <location>
        <begin position="168"/>
        <end position="250"/>
    </location>
</feature>
<name>A0A1L9STJ6_9EURO</name>
<reference evidence="7" key="1">
    <citation type="journal article" date="2017" name="Genome Biol.">
        <title>Comparative genomics reveals high biological diversity and specific adaptations in the industrially and medically important fungal genus Aspergillus.</title>
        <authorList>
            <person name="de Vries R.P."/>
            <person name="Riley R."/>
            <person name="Wiebenga A."/>
            <person name="Aguilar-Osorio G."/>
            <person name="Amillis S."/>
            <person name="Uchima C.A."/>
            <person name="Anderluh G."/>
            <person name="Asadollahi M."/>
            <person name="Askin M."/>
            <person name="Barry K."/>
            <person name="Battaglia E."/>
            <person name="Bayram O."/>
            <person name="Benocci T."/>
            <person name="Braus-Stromeyer S.A."/>
            <person name="Caldana C."/>
            <person name="Canovas D."/>
            <person name="Cerqueira G.C."/>
            <person name="Chen F."/>
            <person name="Chen W."/>
            <person name="Choi C."/>
            <person name="Clum A."/>
            <person name="Dos Santos R.A."/>
            <person name="Damasio A.R."/>
            <person name="Diallinas G."/>
            <person name="Emri T."/>
            <person name="Fekete E."/>
            <person name="Flipphi M."/>
            <person name="Freyberg S."/>
            <person name="Gallo A."/>
            <person name="Gournas C."/>
            <person name="Habgood R."/>
            <person name="Hainaut M."/>
            <person name="Harispe M.L."/>
            <person name="Henrissat B."/>
            <person name="Hilden K.S."/>
            <person name="Hope R."/>
            <person name="Hossain A."/>
            <person name="Karabika E."/>
            <person name="Karaffa L."/>
            <person name="Karanyi Z."/>
            <person name="Krasevec N."/>
            <person name="Kuo A."/>
            <person name="Kusch H."/>
            <person name="LaButti K."/>
            <person name="Lagendijk E.L."/>
            <person name="Lapidus A."/>
            <person name="Levasseur A."/>
            <person name="Lindquist E."/>
            <person name="Lipzen A."/>
            <person name="Logrieco A.F."/>
            <person name="MacCabe A."/>
            <person name="Maekelae M.R."/>
            <person name="Malavazi I."/>
            <person name="Melin P."/>
            <person name="Meyer V."/>
            <person name="Mielnichuk N."/>
            <person name="Miskei M."/>
            <person name="Molnar A.P."/>
            <person name="Mule G."/>
            <person name="Ngan C.Y."/>
            <person name="Orejas M."/>
            <person name="Orosz E."/>
            <person name="Ouedraogo J.P."/>
            <person name="Overkamp K.M."/>
            <person name="Park H.-S."/>
            <person name="Perrone G."/>
            <person name="Piumi F."/>
            <person name="Punt P.J."/>
            <person name="Ram A.F."/>
            <person name="Ramon A."/>
            <person name="Rauscher S."/>
            <person name="Record E."/>
            <person name="Riano-Pachon D.M."/>
            <person name="Robert V."/>
            <person name="Roehrig J."/>
            <person name="Ruller R."/>
            <person name="Salamov A."/>
            <person name="Salih N.S."/>
            <person name="Samson R.A."/>
            <person name="Sandor E."/>
            <person name="Sanguinetti M."/>
            <person name="Schuetze T."/>
            <person name="Sepcic K."/>
            <person name="Shelest E."/>
            <person name="Sherlock G."/>
            <person name="Sophianopoulou V."/>
            <person name="Squina F.M."/>
            <person name="Sun H."/>
            <person name="Susca A."/>
            <person name="Todd R.B."/>
            <person name="Tsang A."/>
            <person name="Unkles S.E."/>
            <person name="van de Wiele N."/>
            <person name="van Rossen-Uffink D."/>
            <person name="Oliveira J.V."/>
            <person name="Vesth T.C."/>
            <person name="Visser J."/>
            <person name="Yu J.-H."/>
            <person name="Zhou M."/>
            <person name="Andersen M.R."/>
            <person name="Archer D.B."/>
            <person name="Baker S.E."/>
            <person name="Benoit I."/>
            <person name="Brakhage A.A."/>
            <person name="Braus G.H."/>
            <person name="Fischer R."/>
            <person name="Frisvad J.C."/>
            <person name="Goldman G.H."/>
            <person name="Houbraken J."/>
            <person name="Oakley B."/>
            <person name="Pocsi I."/>
            <person name="Scazzocchio C."/>
            <person name="Seiboth B."/>
            <person name="vanKuyk P.A."/>
            <person name="Wortman J."/>
            <person name="Dyer P.S."/>
            <person name="Grigoriev I.V."/>
        </authorList>
    </citation>
    <scope>NUCLEOTIDE SEQUENCE [LARGE SCALE GENOMIC DNA]</scope>
    <source>
        <strain evidence="7">CBS 506.65</strain>
    </source>
</reference>
<organism evidence="6 7">
    <name type="scientific">Penicilliopsis zonata CBS 506.65</name>
    <dbReference type="NCBI Taxonomy" id="1073090"/>
    <lineage>
        <taxon>Eukaryota</taxon>
        <taxon>Fungi</taxon>
        <taxon>Dikarya</taxon>
        <taxon>Ascomycota</taxon>
        <taxon>Pezizomycotina</taxon>
        <taxon>Eurotiomycetes</taxon>
        <taxon>Eurotiomycetidae</taxon>
        <taxon>Eurotiales</taxon>
        <taxon>Aspergillaceae</taxon>
        <taxon>Penicilliopsis</taxon>
    </lineage>
</organism>
<evidence type="ECO:0000313" key="7">
    <source>
        <dbReference type="Proteomes" id="UP000184188"/>
    </source>
</evidence>
<dbReference type="GO" id="GO:0005576">
    <property type="term" value="C:extracellular region"/>
    <property type="evidence" value="ECO:0007669"/>
    <property type="project" value="TreeGrafter"/>
</dbReference>
<evidence type="ECO:0000259" key="4">
    <source>
        <dbReference type="Pfam" id="PF05390"/>
    </source>
</evidence>
<dbReference type="GeneID" id="34607942"/>
<dbReference type="InterPro" id="IPR045328">
    <property type="entry name" value="Kre9/Knh1"/>
</dbReference>
<dbReference type="PANTHER" id="PTHR28154:SF1">
    <property type="entry name" value="CELL WALL SYNTHESIS PROTEIN KNH1-RELATED"/>
    <property type="match status" value="1"/>
</dbReference>
<evidence type="ECO:0000259" key="5">
    <source>
        <dbReference type="Pfam" id="PF10342"/>
    </source>
</evidence>
<evidence type="ECO:0000256" key="1">
    <source>
        <dbReference type="ARBA" id="ARBA00022729"/>
    </source>
</evidence>
<feature type="compositionally biased region" description="Polar residues" evidence="2">
    <location>
        <begin position="235"/>
        <end position="250"/>
    </location>
</feature>
<dbReference type="InterPro" id="IPR018466">
    <property type="entry name" value="Kre9/Knh1-like_N"/>
</dbReference>
<dbReference type="STRING" id="1073090.A0A1L9STJ6"/>
<evidence type="ECO:0000256" key="2">
    <source>
        <dbReference type="SAM" id="MobiDB-lite"/>
    </source>
</evidence>
<dbReference type="VEuPathDB" id="FungiDB:ASPZODRAFT_126321"/>
<evidence type="ECO:0000256" key="3">
    <source>
        <dbReference type="SAM" id="SignalP"/>
    </source>
</evidence>
<dbReference type="PANTHER" id="PTHR28154">
    <property type="entry name" value="CELL WALL SYNTHESIS PROTEIN KNH1-RELATED"/>
    <property type="match status" value="1"/>
</dbReference>
<dbReference type="GO" id="GO:0006078">
    <property type="term" value="P:(1-&gt;6)-beta-D-glucan biosynthetic process"/>
    <property type="evidence" value="ECO:0007669"/>
    <property type="project" value="InterPro"/>
</dbReference>
<feature type="signal peptide" evidence="3">
    <location>
        <begin position="1"/>
        <end position="19"/>
    </location>
</feature>
<dbReference type="Proteomes" id="UP000184188">
    <property type="component" value="Unassembled WGS sequence"/>
</dbReference>
<dbReference type="AlphaFoldDB" id="A0A1L9STJ6"/>
<dbReference type="Pfam" id="PF05390">
    <property type="entry name" value="Kre9_KNH1_C"/>
    <property type="match status" value="1"/>
</dbReference>
<dbReference type="RefSeq" id="XP_022584966.1">
    <property type="nucleotide sequence ID" value="XM_022721477.1"/>
</dbReference>
<keyword evidence="1 3" id="KW-0732">Signal</keyword>
<evidence type="ECO:0000313" key="6">
    <source>
        <dbReference type="EMBL" id="OJJ50456.1"/>
    </source>
</evidence>
<dbReference type="InterPro" id="IPR008659">
    <property type="entry name" value="Kre9/Knh1_C"/>
</dbReference>
<dbReference type="GO" id="GO:0042546">
    <property type="term" value="P:cell wall biogenesis"/>
    <property type="evidence" value="ECO:0007669"/>
    <property type="project" value="InterPro"/>
</dbReference>